<dbReference type="InterPro" id="IPR036388">
    <property type="entry name" value="WH-like_DNA-bd_sf"/>
</dbReference>
<protein>
    <submittedName>
        <fullName evidence="6">GntR family transcriptional regulator</fullName>
    </submittedName>
</protein>
<dbReference type="InterPro" id="IPR000524">
    <property type="entry name" value="Tscrpt_reg_HTH_GntR"/>
</dbReference>
<dbReference type="SUPFAM" id="SSF46785">
    <property type="entry name" value="Winged helix' DNA-binding domain"/>
    <property type="match status" value="1"/>
</dbReference>
<evidence type="ECO:0000256" key="3">
    <source>
        <dbReference type="ARBA" id="ARBA00023163"/>
    </source>
</evidence>
<dbReference type="Pfam" id="PF00392">
    <property type="entry name" value="GntR"/>
    <property type="match status" value="1"/>
</dbReference>
<evidence type="ECO:0000313" key="7">
    <source>
        <dbReference type="Proteomes" id="UP001500236"/>
    </source>
</evidence>
<sequence>MKDMTSAEPLHQQVYAAMVERIRSGHWREGEQVPSEQTLVEEFGTSRGPVRQALARLRAEGLLIGGRGAPPRVQKVVPSQPFDTYISFTEWAESLGRDLTQVTIEVARRGAGAVIAEKLEVPEGSFVIEVVRVRSLDGEPVMVERGAYPYDVGRHLLTADLDENSIYRILREQDICPVRARNVIDAVAADAQQGEWLRVEAGSPLLRVRRQSFDGRGRPVDFAENFYLPSHATFAVENTRAQTPGLSRVTIDAPSSDRASSHASH</sequence>
<evidence type="ECO:0000259" key="5">
    <source>
        <dbReference type="PROSITE" id="PS50949"/>
    </source>
</evidence>
<dbReference type="PRINTS" id="PR00035">
    <property type="entry name" value="HTHGNTR"/>
</dbReference>
<evidence type="ECO:0000256" key="1">
    <source>
        <dbReference type="ARBA" id="ARBA00023015"/>
    </source>
</evidence>
<keyword evidence="3" id="KW-0804">Transcription</keyword>
<dbReference type="Pfam" id="PF07702">
    <property type="entry name" value="UTRA"/>
    <property type="match status" value="1"/>
</dbReference>
<dbReference type="Gene3D" id="3.40.1410.10">
    <property type="entry name" value="Chorismate lyase-like"/>
    <property type="match status" value="1"/>
</dbReference>
<dbReference type="EMBL" id="BAAAVT010000007">
    <property type="protein sequence ID" value="GAA3060928.1"/>
    <property type="molecule type" value="Genomic_DNA"/>
</dbReference>
<feature type="domain" description="HTH gntR-type" evidence="5">
    <location>
        <begin position="8"/>
        <end position="76"/>
    </location>
</feature>
<keyword evidence="2" id="KW-0238">DNA-binding</keyword>
<dbReference type="InterPro" id="IPR036390">
    <property type="entry name" value="WH_DNA-bd_sf"/>
</dbReference>
<dbReference type="SMART" id="SM00866">
    <property type="entry name" value="UTRA"/>
    <property type="match status" value="1"/>
</dbReference>
<dbReference type="InterPro" id="IPR050679">
    <property type="entry name" value="Bact_HTH_transcr_reg"/>
</dbReference>
<comment type="caution">
    <text evidence="6">The sequence shown here is derived from an EMBL/GenBank/DDBJ whole genome shotgun (WGS) entry which is preliminary data.</text>
</comment>
<accession>A0ABP6LU93</accession>
<dbReference type="SUPFAM" id="SSF64288">
    <property type="entry name" value="Chorismate lyase-like"/>
    <property type="match status" value="1"/>
</dbReference>
<evidence type="ECO:0000313" key="6">
    <source>
        <dbReference type="EMBL" id="GAA3060928.1"/>
    </source>
</evidence>
<keyword evidence="1" id="KW-0805">Transcription regulation</keyword>
<dbReference type="PROSITE" id="PS50949">
    <property type="entry name" value="HTH_GNTR"/>
    <property type="match status" value="1"/>
</dbReference>
<keyword evidence="7" id="KW-1185">Reference proteome</keyword>
<proteinExistence type="predicted"/>
<evidence type="ECO:0000256" key="2">
    <source>
        <dbReference type="ARBA" id="ARBA00023125"/>
    </source>
</evidence>
<dbReference type="SMART" id="SM00345">
    <property type="entry name" value="HTH_GNTR"/>
    <property type="match status" value="1"/>
</dbReference>
<gene>
    <name evidence="6" type="ORF">GCM10010529_13170</name>
</gene>
<name>A0ABP6LU93_9MICC</name>
<dbReference type="PANTHER" id="PTHR44846">
    <property type="entry name" value="MANNOSYL-D-GLYCERATE TRANSPORT/METABOLISM SYSTEM REPRESSOR MNGR-RELATED"/>
    <property type="match status" value="1"/>
</dbReference>
<dbReference type="PANTHER" id="PTHR44846:SF1">
    <property type="entry name" value="MANNOSYL-D-GLYCERATE TRANSPORT_METABOLISM SYSTEM REPRESSOR MNGR-RELATED"/>
    <property type="match status" value="1"/>
</dbReference>
<dbReference type="Gene3D" id="1.10.10.10">
    <property type="entry name" value="Winged helix-like DNA-binding domain superfamily/Winged helix DNA-binding domain"/>
    <property type="match status" value="1"/>
</dbReference>
<feature type="region of interest" description="Disordered" evidence="4">
    <location>
        <begin position="246"/>
        <end position="265"/>
    </location>
</feature>
<organism evidence="6 7">
    <name type="scientific">Nesterenkonia aethiopica</name>
    <dbReference type="NCBI Taxonomy" id="269144"/>
    <lineage>
        <taxon>Bacteria</taxon>
        <taxon>Bacillati</taxon>
        <taxon>Actinomycetota</taxon>
        <taxon>Actinomycetes</taxon>
        <taxon>Micrococcales</taxon>
        <taxon>Micrococcaceae</taxon>
        <taxon>Nesterenkonia</taxon>
    </lineage>
</organism>
<dbReference type="InterPro" id="IPR011663">
    <property type="entry name" value="UTRA"/>
</dbReference>
<dbReference type="CDD" id="cd07377">
    <property type="entry name" value="WHTH_GntR"/>
    <property type="match status" value="1"/>
</dbReference>
<dbReference type="InterPro" id="IPR028978">
    <property type="entry name" value="Chorismate_lyase_/UTRA_dom_sf"/>
</dbReference>
<dbReference type="Proteomes" id="UP001500236">
    <property type="component" value="Unassembled WGS sequence"/>
</dbReference>
<evidence type="ECO:0000256" key="4">
    <source>
        <dbReference type="SAM" id="MobiDB-lite"/>
    </source>
</evidence>
<reference evidence="7" key="1">
    <citation type="journal article" date="2019" name="Int. J. Syst. Evol. Microbiol.">
        <title>The Global Catalogue of Microorganisms (GCM) 10K type strain sequencing project: providing services to taxonomists for standard genome sequencing and annotation.</title>
        <authorList>
            <consortium name="The Broad Institute Genomics Platform"/>
            <consortium name="The Broad Institute Genome Sequencing Center for Infectious Disease"/>
            <person name="Wu L."/>
            <person name="Ma J."/>
        </authorList>
    </citation>
    <scope>NUCLEOTIDE SEQUENCE [LARGE SCALE GENOMIC DNA]</scope>
    <source>
        <strain evidence="7">JCM 14309</strain>
    </source>
</reference>